<proteinExistence type="predicted"/>
<feature type="coiled-coil region" evidence="1">
    <location>
        <begin position="95"/>
        <end position="133"/>
    </location>
</feature>
<evidence type="ECO:0000313" key="2">
    <source>
        <dbReference type="EMBL" id="KFM72771.1"/>
    </source>
</evidence>
<reference evidence="2 3" key="1">
    <citation type="submission" date="2013-11" db="EMBL/GenBank/DDBJ databases">
        <title>Genome sequencing of Stegodyphus mimosarum.</title>
        <authorList>
            <person name="Bechsgaard J."/>
        </authorList>
    </citation>
    <scope>NUCLEOTIDE SEQUENCE [LARGE SCALE GENOMIC DNA]</scope>
</reference>
<protein>
    <submittedName>
        <fullName evidence="2">Uncharacterized protein</fullName>
    </submittedName>
</protein>
<gene>
    <name evidence="2" type="ORF">X975_08322</name>
</gene>
<name>A0A087U5Y2_STEMI</name>
<sequence>MANILMKFPGRFLHKPAVYQDRLPVMFPESFIEQFGCLPVLSCRGGFFVWQKLPESSVQQNLLFSPYDTSIFNNYSGNASAGFNLNEANGSLCDIKDHSNGIENISEELKTNQEQCSDAIQDLANKLEKFKNNQGHCSDAIEHLANKLMYSTSLSEKNRGSNTNSTQNPMFINPVVGNSSSLETNAQASLNISYSEDHVKNNRVSPLLNGTSTSSPVPLSKIIRPSAYKTPLKSTEQEENSLSNLITFGNGDIKDNFQGKINVSNLTEESMLQANIQQCSNEKGMGSSVSCSETYSKSDLLLIGNKNIEQDAVKDLNVCHKGDEILLEKTFQQQVNEEEAGKSISCKNNSSSSDMVLAENENALGAIPRKARHRKNKNKVADPTFIAQAVQTDPVNETVGFDSNGIKILMNKIQQLTSSFEKLLAEKSISIAAAGLPPNTDCSNHQIFTNNGAAHAHSMHPRVLNSCCNNFSNMNSKCNKEKFPSCSYAQKESSDIYGNSTNRFQFQEGCNVIHCCSVKNHCYDFHDHCIPRCSQMSCCTLRNYHSTLRQPNIVIPLDTMSNDVISQLISLLKTSSQP</sequence>
<accession>A0A087U5Y2</accession>
<evidence type="ECO:0000256" key="1">
    <source>
        <dbReference type="SAM" id="Coils"/>
    </source>
</evidence>
<dbReference type="EMBL" id="KK118343">
    <property type="protein sequence ID" value="KFM72771.1"/>
    <property type="molecule type" value="Genomic_DNA"/>
</dbReference>
<keyword evidence="3" id="KW-1185">Reference proteome</keyword>
<feature type="non-terminal residue" evidence="2">
    <location>
        <position position="578"/>
    </location>
</feature>
<evidence type="ECO:0000313" key="3">
    <source>
        <dbReference type="Proteomes" id="UP000054359"/>
    </source>
</evidence>
<dbReference type="Proteomes" id="UP000054359">
    <property type="component" value="Unassembled WGS sequence"/>
</dbReference>
<organism evidence="2 3">
    <name type="scientific">Stegodyphus mimosarum</name>
    <name type="common">African social velvet spider</name>
    <dbReference type="NCBI Taxonomy" id="407821"/>
    <lineage>
        <taxon>Eukaryota</taxon>
        <taxon>Metazoa</taxon>
        <taxon>Ecdysozoa</taxon>
        <taxon>Arthropoda</taxon>
        <taxon>Chelicerata</taxon>
        <taxon>Arachnida</taxon>
        <taxon>Araneae</taxon>
        <taxon>Araneomorphae</taxon>
        <taxon>Entelegynae</taxon>
        <taxon>Eresoidea</taxon>
        <taxon>Eresidae</taxon>
        <taxon>Stegodyphus</taxon>
    </lineage>
</organism>
<keyword evidence="1" id="KW-0175">Coiled coil</keyword>
<dbReference type="AlphaFoldDB" id="A0A087U5Y2"/>